<keyword evidence="3" id="KW-1185">Reference proteome</keyword>
<accession>A0A939GY36</accession>
<evidence type="ECO:0000256" key="1">
    <source>
        <dbReference type="SAM" id="MobiDB-lite"/>
    </source>
</evidence>
<feature type="compositionally biased region" description="Polar residues" evidence="1">
    <location>
        <begin position="11"/>
        <end position="22"/>
    </location>
</feature>
<dbReference type="EMBL" id="JAFNME010000010">
    <property type="protein sequence ID" value="MBO1249427.1"/>
    <property type="molecule type" value="Genomic_DNA"/>
</dbReference>
<feature type="region of interest" description="Disordered" evidence="1">
    <location>
        <begin position="1"/>
        <end position="73"/>
    </location>
</feature>
<gene>
    <name evidence="2" type="ORF">J1777_06190</name>
</gene>
<dbReference type="AlphaFoldDB" id="A0A939GY36"/>
<protein>
    <submittedName>
        <fullName evidence="2">Uncharacterized protein</fullName>
    </submittedName>
</protein>
<sequence length="73" mass="8270">MSKSYEIGFNHGNNYGSTNNYKPANRKAGGQSRRDYDEGFSAGMATHHESTRLEREQLAWLNKPKATRGPRPE</sequence>
<feature type="compositionally biased region" description="Basic and acidic residues" evidence="1">
    <location>
        <begin position="46"/>
        <end position="57"/>
    </location>
</feature>
<reference evidence="2" key="1">
    <citation type="submission" date="2021-03" db="EMBL/GenBank/DDBJ databases">
        <title>Comamonas denitrificans.</title>
        <authorList>
            <person name="Finster K."/>
        </authorList>
    </citation>
    <scope>NUCLEOTIDE SEQUENCE</scope>
    <source>
        <strain evidence="2">MM2021_4</strain>
    </source>
</reference>
<proteinExistence type="predicted"/>
<name>A0A939GY36_9BURK</name>
<evidence type="ECO:0000313" key="3">
    <source>
        <dbReference type="Proteomes" id="UP000664731"/>
    </source>
</evidence>
<dbReference type="Proteomes" id="UP000664731">
    <property type="component" value="Unassembled WGS sequence"/>
</dbReference>
<organism evidence="2 3">
    <name type="scientific">Comamonas denitrificans</name>
    <dbReference type="NCBI Taxonomy" id="117506"/>
    <lineage>
        <taxon>Bacteria</taxon>
        <taxon>Pseudomonadati</taxon>
        <taxon>Pseudomonadota</taxon>
        <taxon>Betaproteobacteria</taxon>
        <taxon>Burkholderiales</taxon>
        <taxon>Comamonadaceae</taxon>
        <taxon>Comamonas</taxon>
    </lineage>
</organism>
<evidence type="ECO:0000313" key="2">
    <source>
        <dbReference type="EMBL" id="MBO1249427.1"/>
    </source>
</evidence>
<dbReference type="RefSeq" id="WP_207574950.1">
    <property type="nucleotide sequence ID" value="NZ_JAFNME010000010.1"/>
</dbReference>
<comment type="caution">
    <text evidence="2">The sequence shown here is derived from an EMBL/GenBank/DDBJ whole genome shotgun (WGS) entry which is preliminary data.</text>
</comment>